<sequence>MTDTDPTHDVVVWGATGVAGRFTAEYLTERYDPAELSLAVGGRNRGKLDDLVADLTRRSDAWNDVPVVVGDATDTESLRDIARNTRVMCTTVGPYTRLGTPLVEACVEAGTDYCDLTGEVNWVRETVDRFHEAAVESGARIVHSCGFDSVPADLGTLLVQSFARESYGAPCETARIYLDGGSGSVSGGTLASFGELFEAAATDPLARETLRNPYSLAPRDERSGVDPGEQRRPRRDALRGEWTAPSPMAPVNERVVRRSNALLGYPWGREFRCTEVVPTGTGLRGAATAGLVAGGLGAFTAAMSVGPLRSALRRHVFPDPGEGPTREEAEAGSFLIRLLGRGTGADGPFTVEAEFGTDRDPGYGATARMLGESAACLARGDVDSPFEGGVLTPASGIGLPLAERLREVGFTASVGEASDDR</sequence>
<dbReference type="GO" id="GO:0005886">
    <property type="term" value="C:plasma membrane"/>
    <property type="evidence" value="ECO:0007669"/>
    <property type="project" value="TreeGrafter"/>
</dbReference>
<dbReference type="Proteomes" id="UP000452321">
    <property type="component" value="Unassembled WGS sequence"/>
</dbReference>
<evidence type="ECO:0000313" key="3">
    <source>
        <dbReference type="EMBL" id="MYL66679.1"/>
    </source>
</evidence>
<dbReference type="InterPro" id="IPR051276">
    <property type="entry name" value="Saccharopine_DH-like_oxidrdct"/>
</dbReference>
<dbReference type="SUPFAM" id="SSF51735">
    <property type="entry name" value="NAD(P)-binding Rossmann-fold domains"/>
    <property type="match status" value="1"/>
</dbReference>
<organism evidence="3 4">
    <name type="scientific">Halorubrum distributum</name>
    <dbReference type="NCBI Taxonomy" id="29283"/>
    <lineage>
        <taxon>Archaea</taxon>
        <taxon>Methanobacteriati</taxon>
        <taxon>Methanobacteriota</taxon>
        <taxon>Stenosarchaea group</taxon>
        <taxon>Halobacteria</taxon>
        <taxon>Halobacteriales</taxon>
        <taxon>Haloferacaceae</taxon>
        <taxon>Halorubrum</taxon>
        <taxon>Halorubrum distributum group</taxon>
    </lineage>
</organism>
<evidence type="ECO:0000313" key="4">
    <source>
        <dbReference type="Proteomes" id="UP000452321"/>
    </source>
</evidence>
<feature type="compositionally biased region" description="Basic and acidic residues" evidence="1">
    <location>
        <begin position="218"/>
        <end position="239"/>
    </location>
</feature>
<gene>
    <name evidence="3" type="ORF">GLW30_02895</name>
</gene>
<accession>A0A6B1IJC6</accession>
<dbReference type="Gene3D" id="3.40.50.720">
    <property type="entry name" value="NAD(P)-binding Rossmann-like Domain"/>
    <property type="match status" value="1"/>
</dbReference>
<dbReference type="InterPro" id="IPR005097">
    <property type="entry name" value="Sacchrp_dh_NADP-bd"/>
</dbReference>
<dbReference type="RefSeq" id="WP_159357967.1">
    <property type="nucleotide sequence ID" value="NZ_WMFC01000003.1"/>
</dbReference>
<proteinExistence type="predicted"/>
<comment type="caution">
    <text evidence="3">The sequence shown here is derived from an EMBL/GenBank/DDBJ whole genome shotgun (WGS) entry which is preliminary data.</text>
</comment>
<evidence type="ECO:0000259" key="2">
    <source>
        <dbReference type="Pfam" id="PF03435"/>
    </source>
</evidence>
<dbReference type="GO" id="GO:0009247">
    <property type="term" value="P:glycolipid biosynthetic process"/>
    <property type="evidence" value="ECO:0007669"/>
    <property type="project" value="TreeGrafter"/>
</dbReference>
<reference evidence="3 4" key="1">
    <citation type="submission" date="2019-11" db="EMBL/GenBank/DDBJ databases">
        <title>Genome sequences of 17 halophilic strains isolated from different environments.</title>
        <authorList>
            <person name="Furrow R.E."/>
        </authorList>
    </citation>
    <scope>NUCLEOTIDE SEQUENCE [LARGE SCALE GENOMIC DNA]</scope>
    <source>
        <strain evidence="3 4">22502_06_Cabo</strain>
    </source>
</reference>
<dbReference type="PANTHER" id="PTHR12286">
    <property type="entry name" value="SACCHAROPINE DEHYDROGENASE-LIKE OXIDOREDUCTASE"/>
    <property type="match status" value="1"/>
</dbReference>
<dbReference type="PANTHER" id="PTHR12286:SF5">
    <property type="entry name" value="SACCHAROPINE DEHYDROGENASE-LIKE OXIDOREDUCTASE"/>
    <property type="match status" value="1"/>
</dbReference>
<name>A0A6B1IJC6_9EURY</name>
<dbReference type="EMBL" id="WMFC01000003">
    <property type="protein sequence ID" value="MYL66679.1"/>
    <property type="molecule type" value="Genomic_DNA"/>
</dbReference>
<dbReference type="AlphaFoldDB" id="A0A6B1IJC6"/>
<dbReference type="Pfam" id="PF03435">
    <property type="entry name" value="Sacchrp_dh_NADP"/>
    <property type="match status" value="1"/>
</dbReference>
<evidence type="ECO:0000256" key="1">
    <source>
        <dbReference type="SAM" id="MobiDB-lite"/>
    </source>
</evidence>
<protein>
    <submittedName>
        <fullName evidence="3">Oxidoreductase</fullName>
    </submittedName>
</protein>
<feature type="domain" description="Saccharopine dehydrogenase NADP binding" evidence="2">
    <location>
        <begin position="10"/>
        <end position="142"/>
    </location>
</feature>
<dbReference type="InterPro" id="IPR036291">
    <property type="entry name" value="NAD(P)-bd_dom_sf"/>
</dbReference>
<feature type="region of interest" description="Disordered" evidence="1">
    <location>
        <begin position="209"/>
        <end position="245"/>
    </location>
</feature>